<reference evidence="2 3" key="1">
    <citation type="submission" date="2019-11" db="EMBL/GenBank/DDBJ databases">
        <title>Whole genome sequence of Haloferax sp. MBLA0078.</title>
        <authorList>
            <person name="Seo M.-J."/>
            <person name="Cho E.-S."/>
        </authorList>
    </citation>
    <scope>NUCLEOTIDE SEQUENCE [LARGE SCALE GENOMIC DNA]</scope>
    <source>
        <strain evidence="2 3">MBLA0078</strain>
    </source>
</reference>
<protein>
    <submittedName>
        <fullName evidence="2">Uncharacterized protein</fullName>
    </submittedName>
</protein>
<keyword evidence="1" id="KW-1133">Transmembrane helix</keyword>
<dbReference type="Proteomes" id="UP000443423">
    <property type="component" value="Unassembled WGS sequence"/>
</dbReference>
<keyword evidence="3" id="KW-1185">Reference proteome</keyword>
<proteinExistence type="predicted"/>
<sequence>MSESFAGFPLAAGIFAVALAGIHLLAGRWEFARSERRRQFLSAGGGASVAYVFVLMLPEVSEAAVAVGELRADAFLAEQLVFLAALIGFVLFYGVEVAVTQHRRDVTDPSKTVYRVHLASFVVYSGLIGYLLFHQEVETFSNLFFYSVAMALHFAVTDYGLHRHYGVAFDTVGKLLLAGGTLVGAVIGFVTMVDELVLAMLFSLVAGAIVFNVIKEELPDVSESRFLAFLIGVAVFVSLVLLA</sequence>
<name>A0A6A8GCI1_9EURY</name>
<feature type="transmembrane region" description="Helical" evidence="1">
    <location>
        <begin position="112"/>
        <end position="133"/>
    </location>
</feature>
<feature type="transmembrane region" description="Helical" evidence="1">
    <location>
        <begin position="196"/>
        <end position="214"/>
    </location>
</feature>
<accession>A0A6A8GCI1</accession>
<feature type="transmembrane region" description="Helical" evidence="1">
    <location>
        <begin position="80"/>
        <end position="100"/>
    </location>
</feature>
<feature type="transmembrane region" description="Helical" evidence="1">
    <location>
        <begin position="172"/>
        <end position="190"/>
    </location>
</feature>
<organism evidence="2 3">
    <name type="scientific">Haloferax marinum</name>
    <dbReference type="NCBI Taxonomy" id="2666143"/>
    <lineage>
        <taxon>Archaea</taxon>
        <taxon>Methanobacteriati</taxon>
        <taxon>Methanobacteriota</taxon>
        <taxon>Stenosarchaea group</taxon>
        <taxon>Halobacteria</taxon>
        <taxon>Halobacteriales</taxon>
        <taxon>Haloferacaceae</taxon>
        <taxon>Haloferax</taxon>
    </lineage>
</organism>
<evidence type="ECO:0000256" key="1">
    <source>
        <dbReference type="SAM" id="Phobius"/>
    </source>
</evidence>
<comment type="caution">
    <text evidence="2">The sequence shown here is derived from an EMBL/GenBank/DDBJ whole genome shotgun (WGS) entry which is preliminary data.</text>
</comment>
<dbReference type="EMBL" id="WKJQ01000003">
    <property type="protein sequence ID" value="MRW98248.1"/>
    <property type="molecule type" value="Genomic_DNA"/>
</dbReference>
<evidence type="ECO:0000313" key="3">
    <source>
        <dbReference type="Proteomes" id="UP000443423"/>
    </source>
</evidence>
<dbReference type="OrthoDB" id="293223at2157"/>
<dbReference type="AlphaFoldDB" id="A0A6A8GCI1"/>
<gene>
    <name evidence="2" type="ORF">GJR99_16910</name>
</gene>
<dbReference type="RefSeq" id="WP_151114239.1">
    <property type="nucleotide sequence ID" value="NZ_WKJQ01000003.1"/>
</dbReference>
<feature type="transmembrane region" description="Helical" evidence="1">
    <location>
        <begin position="226"/>
        <end position="242"/>
    </location>
</feature>
<keyword evidence="1" id="KW-0472">Membrane</keyword>
<feature type="transmembrane region" description="Helical" evidence="1">
    <location>
        <begin position="6"/>
        <end position="27"/>
    </location>
</feature>
<feature type="transmembrane region" description="Helical" evidence="1">
    <location>
        <begin position="39"/>
        <end position="60"/>
    </location>
</feature>
<keyword evidence="1" id="KW-0812">Transmembrane</keyword>
<evidence type="ECO:0000313" key="2">
    <source>
        <dbReference type="EMBL" id="MRW98248.1"/>
    </source>
</evidence>